<dbReference type="Gene3D" id="3.40.50.2300">
    <property type="match status" value="1"/>
</dbReference>
<protein>
    <recommendedName>
        <fullName evidence="4">Receptor ligand binding region domain-containing protein</fullName>
    </recommendedName>
</protein>
<dbReference type="AlphaFoldDB" id="A0A016S0C1"/>
<name>A0A016S0C1_9BILA</name>
<dbReference type="InterPro" id="IPR028082">
    <property type="entry name" value="Peripla_BP_I"/>
</dbReference>
<dbReference type="Proteomes" id="UP000024635">
    <property type="component" value="Unassembled WGS sequence"/>
</dbReference>
<reference evidence="3" key="1">
    <citation type="journal article" date="2015" name="Nat. Genet.">
        <title>The genome and transcriptome of the zoonotic hookworm Ancylostoma ceylanicum identify infection-specific gene families.</title>
        <authorList>
            <person name="Schwarz E.M."/>
            <person name="Hu Y."/>
            <person name="Antoshechkin I."/>
            <person name="Miller M.M."/>
            <person name="Sternberg P.W."/>
            <person name="Aroian R.V."/>
        </authorList>
    </citation>
    <scope>NUCLEOTIDE SEQUENCE</scope>
    <source>
        <strain evidence="3">HY135</strain>
    </source>
</reference>
<evidence type="ECO:0000313" key="2">
    <source>
        <dbReference type="EMBL" id="EYB83714.1"/>
    </source>
</evidence>
<feature type="transmembrane region" description="Helical" evidence="1">
    <location>
        <begin position="6"/>
        <end position="29"/>
    </location>
</feature>
<keyword evidence="1" id="KW-0472">Membrane</keyword>
<evidence type="ECO:0008006" key="4">
    <source>
        <dbReference type="Google" id="ProtNLM"/>
    </source>
</evidence>
<evidence type="ECO:0000313" key="3">
    <source>
        <dbReference type="Proteomes" id="UP000024635"/>
    </source>
</evidence>
<dbReference type="EMBL" id="JARK01001666">
    <property type="protein sequence ID" value="EYB83714.1"/>
    <property type="molecule type" value="Genomic_DNA"/>
</dbReference>
<comment type="caution">
    <text evidence="2">The sequence shown here is derived from an EMBL/GenBank/DDBJ whole genome shotgun (WGS) entry which is preliminary data.</text>
</comment>
<sequence>MRNQHYLLAAAGVQHLAAMYFIYLTITVVSAQLVTNSSRSDNVVLVGHIGAIGALPNYEKVLELSRNEMLEDGTLGKDLDIEIISRNGCGDAFEGVAAAADLYHIEHVTAFLGPYCSAGS</sequence>
<organism evidence="2 3">
    <name type="scientific">Ancylostoma ceylanicum</name>
    <dbReference type="NCBI Taxonomy" id="53326"/>
    <lineage>
        <taxon>Eukaryota</taxon>
        <taxon>Metazoa</taxon>
        <taxon>Ecdysozoa</taxon>
        <taxon>Nematoda</taxon>
        <taxon>Chromadorea</taxon>
        <taxon>Rhabditida</taxon>
        <taxon>Rhabditina</taxon>
        <taxon>Rhabditomorpha</taxon>
        <taxon>Strongyloidea</taxon>
        <taxon>Ancylostomatidae</taxon>
        <taxon>Ancylostomatinae</taxon>
        <taxon>Ancylostoma</taxon>
    </lineage>
</organism>
<keyword evidence="1" id="KW-1133">Transmembrane helix</keyword>
<keyword evidence="1" id="KW-0812">Transmembrane</keyword>
<proteinExistence type="predicted"/>
<dbReference type="OrthoDB" id="1890790at2759"/>
<evidence type="ECO:0000256" key="1">
    <source>
        <dbReference type="SAM" id="Phobius"/>
    </source>
</evidence>
<gene>
    <name evidence="2" type="primary">Acey_s0330.g2687</name>
    <name evidence="2" type="ORF">Y032_0330g2687</name>
</gene>
<accession>A0A016S0C1</accession>
<keyword evidence="3" id="KW-1185">Reference proteome</keyword>
<dbReference type="SUPFAM" id="SSF53822">
    <property type="entry name" value="Periplasmic binding protein-like I"/>
    <property type="match status" value="1"/>
</dbReference>